<dbReference type="NCBIfam" id="NF033517">
    <property type="entry name" value="transpos_IS66"/>
    <property type="match status" value="1"/>
</dbReference>
<gene>
    <name evidence="4" type="ORF">LCGC14_1266740</name>
</gene>
<keyword evidence="1" id="KW-0175">Coiled coil</keyword>
<dbReference type="EMBL" id="LAZR01007073">
    <property type="protein sequence ID" value="KKM87648.1"/>
    <property type="molecule type" value="Genomic_DNA"/>
</dbReference>
<feature type="compositionally biased region" description="Basic and acidic residues" evidence="2">
    <location>
        <begin position="82"/>
        <end position="102"/>
    </location>
</feature>
<proteinExistence type="predicted"/>
<reference evidence="4" key="1">
    <citation type="journal article" date="2015" name="Nature">
        <title>Complex archaea that bridge the gap between prokaryotes and eukaryotes.</title>
        <authorList>
            <person name="Spang A."/>
            <person name="Saw J.H."/>
            <person name="Jorgensen S.L."/>
            <person name="Zaremba-Niedzwiedzka K."/>
            <person name="Martijn J."/>
            <person name="Lind A.E."/>
            <person name="van Eijk R."/>
            <person name="Schleper C."/>
            <person name="Guy L."/>
            <person name="Ettema T.J."/>
        </authorList>
    </citation>
    <scope>NUCLEOTIDE SEQUENCE</scope>
</reference>
<name>A0A0F9L161_9ZZZZ</name>
<protein>
    <recommendedName>
        <fullName evidence="3">Transposase IS66 central domain-containing protein</fullName>
    </recommendedName>
</protein>
<evidence type="ECO:0000256" key="2">
    <source>
        <dbReference type="SAM" id="MobiDB-lite"/>
    </source>
</evidence>
<dbReference type="InterPro" id="IPR052344">
    <property type="entry name" value="Transposase-related"/>
</dbReference>
<organism evidence="4">
    <name type="scientific">marine sediment metagenome</name>
    <dbReference type="NCBI Taxonomy" id="412755"/>
    <lineage>
        <taxon>unclassified sequences</taxon>
        <taxon>metagenomes</taxon>
        <taxon>ecological metagenomes</taxon>
    </lineage>
</organism>
<accession>A0A0F9L161</accession>
<sequence>MEGNLLNQYTSDITNREVNPLKTESIFCAVCHAKRENLELRCERGYWQKQHLRAVEREEELKKENEQLKARIKYLEKQLYGRKTEKGSKGSESKDKESSAQDKRRRGHQLGVPGHARRTYNHLPVVEEVYELAEEEQRCSICGLPFEEFPGTEDSEEIEIEVKAYRRRICRKRYKPGCQCYQLPGIIAAKGPAKLIPKSRLGISVWAMILLEKYLYQRPIARLLESLKGYGLDIPQGTVGDGLKRLLPLFEPVGEAIREKSRQEKWWHADETRWSVFELPEGKLSHRWYLWVFVSVSTVVYILDPSRSAEVIKEHLGDVEEGILCVDRYSAYKSFAKSKEGIVLAFCWTHQRRDFIKVKGSWPELEAWAGEWVGRIGNVFHLNHKRLAHKGSTAGFGEADQELRKAIDEMEQTRENELNREKIDAECLSVLKSLKNHWEGLKVFIDNPHIPMDNSEAERKIRGPAVGRKNYYGSGSIWSAHLTACLFSIFQTLLKWNINPRAWLLEYLTVCAEAGGVPPKDISGFLPWKMPEEKRKRMRLNRIRGEPPSQ</sequence>
<evidence type="ECO:0000256" key="1">
    <source>
        <dbReference type="SAM" id="Coils"/>
    </source>
</evidence>
<dbReference type="PANTHER" id="PTHR33678:SF2">
    <property type="match status" value="1"/>
</dbReference>
<feature type="coiled-coil region" evidence="1">
    <location>
        <begin position="51"/>
        <end position="78"/>
    </location>
</feature>
<comment type="caution">
    <text evidence="4">The sequence shown here is derived from an EMBL/GenBank/DDBJ whole genome shotgun (WGS) entry which is preliminary data.</text>
</comment>
<feature type="domain" description="Transposase IS66 central" evidence="3">
    <location>
        <begin position="199"/>
        <end position="481"/>
    </location>
</feature>
<evidence type="ECO:0000259" key="3">
    <source>
        <dbReference type="Pfam" id="PF03050"/>
    </source>
</evidence>
<dbReference type="Pfam" id="PF03050">
    <property type="entry name" value="DDE_Tnp_IS66"/>
    <property type="match status" value="1"/>
</dbReference>
<dbReference type="PANTHER" id="PTHR33678">
    <property type="entry name" value="BLL1576 PROTEIN"/>
    <property type="match status" value="1"/>
</dbReference>
<dbReference type="InterPro" id="IPR004291">
    <property type="entry name" value="Transposase_IS66_central"/>
</dbReference>
<dbReference type="AlphaFoldDB" id="A0A0F9L161"/>
<feature type="region of interest" description="Disordered" evidence="2">
    <location>
        <begin position="82"/>
        <end position="115"/>
    </location>
</feature>
<evidence type="ECO:0000313" key="4">
    <source>
        <dbReference type="EMBL" id="KKM87648.1"/>
    </source>
</evidence>